<dbReference type="PANTHER" id="PTHR47117">
    <property type="entry name" value="STAR-RELATED LIPID TRANSFER PROTEIN 9"/>
    <property type="match status" value="1"/>
</dbReference>
<dbReference type="InterPro" id="IPR000253">
    <property type="entry name" value="FHA_dom"/>
</dbReference>
<dbReference type="FunFam" id="2.60.200.20:FF:000050">
    <property type="entry name" value="Kinesin-like protein, KLP38B"/>
    <property type="match status" value="1"/>
</dbReference>
<dbReference type="InterPro" id="IPR019821">
    <property type="entry name" value="Kinesin_motor_CS"/>
</dbReference>
<comment type="similarity">
    <text evidence="9 10">Belongs to the TRAFAC class myosin-kinesin ATPase superfamily. Kinesin family.</text>
</comment>
<dbReference type="InterPro" id="IPR008984">
    <property type="entry name" value="SMAD_FHA_dom_sf"/>
</dbReference>
<evidence type="ECO:0000256" key="11">
    <source>
        <dbReference type="SAM" id="Coils"/>
    </source>
</evidence>
<feature type="domain" description="FHA" evidence="13">
    <location>
        <begin position="590"/>
        <end position="644"/>
    </location>
</feature>
<dbReference type="Proteomes" id="UP000027135">
    <property type="component" value="Unassembled WGS sequence"/>
</dbReference>
<dbReference type="OMA" id="IRVECKH"/>
<keyword evidence="2" id="KW-0963">Cytoplasm</keyword>
<evidence type="ECO:0000256" key="8">
    <source>
        <dbReference type="ARBA" id="ARBA00023212"/>
    </source>
</evidence>
<dbReference type="InterPro" id="IPR027417">
    <property type="entry name" value="P-loop_NTPase"/>
</dbReference>
<evidence type="ECO:0000256" key="7">
    <source>
        <dbReference type="ARBA" id="ARBA00023175"/>
    </source>
</evidence>
<dbReference type="PROSITE" id="PS50067">
    <property type="entry name" value="KINESIN_MOTOR_2"/>
    <property type="match status" value="1"/>
</dbReference>
<evidence type="ECO:0000313" key="16">
    <source>
        <dbReference type="Proteomes" id="UP000027135"/>
    </source>
</evidence>
<dbReference type="SMART" id="SM00240">
    <property type="entry name" value="FHA"/>
    <property type="match status" value="1"/>
</dbReference>
<evidence type="ECO:0000313" key="15">
    <source>
        <dbReference type="EMBL" id="KDR08098.1"/>
    </source>
</evidence>
<feature type="domain" description="Kinesin motor" evidence="14">
    <location>
        <begin position="90"/>
        <end position="446"/>
    </location>
</feature>
<dbReference type="PANTHER" id="PTHR47117:SF5">
    <property type="entry name" value="KINESIN-LIKE PROTEIN KIF14"/>
    <property type="match status" value="1"/>
</dbReference>
<feature type="non-terminal residue" evidence="15">
    <location>
        <position position="1"/>
    </location>
</feature>
<gene>
    <name evidence="15" type="ORF">L798_01629</name>
</gene>
<feature type="binding site" evidence="9">
    <location>
        <begin position="179"/>
        <end position="186"/>
    </location>
    <ligand>
        <name>ATP</name>
        <dbReference type="ChEBI" id="CHEBI:30616"/>
    </ligand>
</feature>
<evidence type="ECO:0000256" key="4">
    <source>
        <dbReference type="ARBA" id="ARBA00022741"/>
    </source>
</evidence>
<dbReference type="Gene3D" id="2.60.200.20">
    <property type="match status" value="1"/>
</dbReference>
<dbReference type="eggNOG" id="KOG0245">
    <property type="taxonomic scope" value="Eukaryota"/>
</dbReference>
<dbReference type="GO" id="GO:0008017">
    <property type="term" value="F:microtubule binding"/>
    <property type="evidence" value="ECO:0007669"/>
    <property type="project" value="InterPro"/>
</dbReference>
<feature type="coiled-coil region" evidence="11">
    <location>
        <begin position="457"/>
        <end position="525"/>
    </location>
</feature>
<evidence type="ECO:0000256" key="9">
    <source>
        <dbReference type="PROSITE-ProRule" id="PRU00283"/>
    </source>
</evidence>
<dbReference type="SMART" id="SM00129">
    <property type="entry name" value="KISc"/>
    <property type="match status" value="1"/>
</dbReference>
<dbReference type="InterPro" id="IPR036961">
    <property type="entry name" value="Kinesin_motor_dom_sf"/>
</dbReference>
<dbReference type="Pfam" id="PF00498">
    <property type="entry name" value="FHA"/>
    <property type="match status" value="1"/>
</dbReference>
<comment type="subcellular location">
    <subcellularLocation>
        <location evidence="1">Cytoplasm</location>
        <location evidence="1">Cytoskeleton</location>
    </subcellularLocation>
</comment>
<keyword evidence="8" id="KW-0206">Cytoskeleton</keyword>
<evidence type="ECO:0000256" key="2">
    <source>
        <dbReference type="ARBA" id="ARBA00022490"/>
    </source>
</evidence>
<evidence type="ECO:0000256" key="5">
    <source>
        <dbReference type="ARBA" id="ARBA00022840"/>
    </source>
</evidence>
<evidence type="ECO:0000256" key="10">
    <source>
        <dbReference type="RuleBase" id="RU000394"/>
    </source>
</evidence>
<feature type="coiled-coil region" evidence="11">
    <location>
        <begin position="688"/>
        <end position="723"/>
    </location>
</feature>
<evidence type="ECO:0000256" key="12">
    <source>
        <dbReference type="SAM" id="MobiDB-lite"/>
    </source>
</evidence>
<evidence type="ECO:0000259" key="13">
    <source>
        <dbReference type="PROSITE" id="PS50006"/>
    </source>
</evidence>
<dbReference type="PROSITE" id="PS00411">
    <property type="entry name" value="KINESIN_MOTOR_1"/>
    <property type="match status" value="1"/>
</dbReference>
<proteinExistence type="inferred from homology"/>
<dbReference type="STRING" id="136037.A0A067QK10"/>
<keyword evidence="7 9" id="KW-0505">Motor protein</keyword>
<evidence type="ECO:0000256" key="3">
    <source>
        <dbReference type="ARBA" id="ARBA00022701"/>
    </source>
</evidence>
<dbReference type="FunCoup" id="A0A067QK10">
    <property type="interactions" value="47"/>
</dbReference>
<dbReference type="PROSITE" id="PS50006">
    <property type="entry name" value="FHA_DOMAIN"/>
    <property type="match status" value="1"/>
</dbReference>
<dbReference type="SUPFAM" id="SSF52540">
    <property type="entry name" value="P-loop containing nucleoside triphosphate hydrolases"/>
    <property type="match status" value="1"/>
</dbReference>
<sequence>DQTPVTHLCTSRQSGSGQIPSGDHSKTKLPSQKRLSDHHHGTRLKRFFSEANLQKVSATPDCFSKVHMETPRNKVESEDLPVFPSDETSHLTVGVRVRPFNMREQNDFAVVNVVSVDGSKIKMMSESGTTYTFIYDYCFWSCDPEHPQFASQDVIFNTLVQPLIDKAFQGYNACLFAYGQTGSGKSYSMMGLDIDIGNSIGNEVGIIPRFCYELFERIASLEDSDSSTRKSTCNVEISYFEIYNEKIHDLLGGSSDGKRAPLKVREHPVFGPYVVDLSVLGVASYEDVQGWLTVGNSQRATAATGMNEKSSRSHSIFNIILTQTEEEPAERGEFHKHCRRSKINLVDLAGSERLSHTCSSGDRLKEGVSINGSLLSLGKVIAALADNANGKKKNFVPYRDSILTWLLRESLGGNSRTTMLATISPANIHLDETLSTLRYAGQARTIVNRVRVNEDPHDRLIRELRAEVNHLRALREDYEHQMKMGVPRRLLQPDRTDLNDKEREIEILKEQLKHKEEQLRQSEELTKAQKPWTERLEEAVKQKSAELNHLRRCGVALQLDWKQHSPCLVNLAADPSFSGTLLYLLPEGVIHIGRLGATTGDQQPDIALSGPLIQPHHCTVENKDSKLTLIPGSKGETFVNGELAKERIGLQHGDRLVIGGNHYFRVSNPYENDTAATGQPVDYEFAHQEILRIQEERLHADLDEAKRQAVQELEAAKKEAEWQLGFQRMNYEQQLKQIGTALVSRN</sequence>
<dbReference type="GO" id="GO:0003777">
    <property type="term" value="F:microtubule motor activity"/>
    <property type="evidence" value="ECO:0007669"/>
    <property type="project" value="InterPro"/>
</dbReference>
<evidence type="ECO:0000256" key="1">
    <source>
        <dbReference type="ARBA" id="ARBA00004245"/>
    </source>
</evidence>
<organism evidence="15 16">
    <name type="scientific">Zootermopsis nevadensis</name>
    <name type="common">Dampwood termite</name>
    <dbReference type="NCBI Taxonomy" id="136037"/>
    <lineage>
        <taxon>Eukaryota</taxon>
        <taxon>Metazoa</taxon>
        <taxon>Ecdysozoa</taxon>
        <taxon>Arthropoda</taxon>
        <taxon>Hexapoda</taxon>
        <taxon>Insecta</taxon>
        <taxon>Pterygota</taxon>
        <taxon>Neoptera</taxon>
        <taxon>Polyneoptera</taxon>
        <taxon>Dictyoptera</taxon>
        <taxon>Blattodea</taxon>
        <taxon>Blattoidea</taxon>
        <taxon>Termitoidae</taxon>
        <taxon>Termopsidae</taxon>
        <taxon>Zootermopsis</taxon>
    </lineage>
</organism>
<reference evidence="15 16" key="1">
    <citation type="journal article" date="2014" name="Nat. Commun.">
        <title>Molecular traces of alternative social organization in a termite genome.</title>
        <authorList>
            <person name="Terrapon N."/>
            <person name="Li C."/>
            <person name="Robertson H.M."/>
            <person name="Ji L."/>
            <person name="Meng X."/>
            <person name="Booth W."/>
            <person name="Chen Z."/>
            <person name="Childers C.P."/>
            <person name="Glastad K.M."/>
            <person name="Gokhale K."/>
            <person name="Gowin J."/>
            <person name="Gronenberg W."/>
            <person name="Hermansen R.A."/>
            <person name="Hu H."/>
            <person name="Hunt B.G."/>
            <person name="Huylmans A.K."/>
            <person name="Khalil S.M."/>
            <person name="Mitchell R.D."/>
            <person name="Munoz-Torres M.C."/>
            <person name="Mustard J.A."/>
            <person name="Pan H."/>
            <person name="Reese J.T."/>
            <person name="Scharf M.E."/>
            <person name="Sun F."/>
            <person name="Vogel H."/>
            <person name="Xiao J."/>
            <person name="Yang W."/>
            <person name="Yang Z."/>
            <person name="Yang Z."/>
            <person name="Zhou J."/>
            <person name="Zhu J."/>
            <person name="Brent C.S."/>
            <person name="Elsik C.G."/>
            <person name="Goodisman M.A."/>
            <person name="Liberles D.A."/>
            <person name="Roe R.M."/>
            <person name="Vargo E.L."/>
            <person name="Vilcinskas A."/>
            <person name="Wang J."/>
            <person name="Bornberg-Bauer E."/>
            <person name="Korb J."/>
            <person name="Zhang G."/>
            <person name="Liebig J."/>
        </authorList>
    </citation>
    <scope>NUCLEOTIDE SEQUENCE [LARGE SCALE GENOMIC DNA]</scope>
    <source>
        <tissue evidence="15">Whole organism</tissue>
    </source>
</reference>
<dbReference type="SUPFAM" id="SSF49879">
    <property type="entry name" value="SMAD/FHA domain"/>
    <property type="match status" value="1"/>
</dbReference>
<keyword evidence="5 9" id="KW-0067">ATP-binding</keyword>
<name>A0A067QK10_ZOONE</name>
<feature type="compositionally biased region" description="Polar residues" evidence="12">
    <location>
        <begin position="1"/>
        <end position="19"/>
    </location>
</feature>
<dbReference type="PRINTS" id="PR00380">
    <property type="entry name" value="KINESINHEAVY"/>
</dbReference>
<dbReference type="GO" id="GO:0005524">
    <property type="term" value="F:ATP binding"/>
    <property type="evidence" value="ECO:0007669"/>
    <property type="project" value="UniProtKB-UniRule"/>
</dbReference>
<dbReference type="GO" id="GO:0005874">
    <property type="term" value="C:microtubule"/>
    <property type="evidence" value="ECO:0007669"/>
    <property type="project" value="UniProtKB-KW"/>
</dbReference>
<dbReference type="GO" id="GO:0007018">
    <property type="term" value="P:microtubule-based movement"/>
    <property type="evidence" value="ECO:0007669"/>
    <property type="project" value="InterPro"/>
</dbReference>
<evidence type="ECO:0000256" key="6">
    <source>
        <dbReference type="ARBA" id="ARBA00023054"/>
    </source>
</evidence>
<dbReference type="AlphaFoldDB" id="A0A067QK10"/>
<protein>
    <recommendedName>
        <fullName evidence="10">Kinesin-like protein</fullName>
    </recommendedName>
</protein>
<evidence type="ECO:0000259" key="14">
    <source>
        <dbReference type="PROSITE" id="PS50067"/>
    </source>
</evidence>
<dbReference type="Gene3D" id="3.40.850.10">
    <property type="entry name" value="Kinesin motor domain"/>
    <property type="match status" value="1"/>
</dbReference>
<dbReference type="InParanoid" id="A0A067QK10"/>
<dbReference type="Pfam" id="PF00225">
    <property type="entry name" value="Kinesin"/>
    <property type="match status" value="1"/>
</dbReference>
<dbReference type="EMBL" id="KK853366">
    <property type="protein sequence ID" value="KDR08098.1"/>
    <property type="molecule type" value="Genomic_DNA"/>
</dbReference>
<keyword evidence="3 10" id="KW-0493">Microtubule</keyword>
<feature type="region of interest" description="Disordered" evidence="12">
    <location>
        <begin position="1"/>
        <end position="39"/>
    </location>
</feature>
<accession>A0A067QK10</accession>
<dbReference type="InterPro" id="IPR001752">
    <property type="entry name" value="Kinesin_motor_dom"/>
</dbReference>
<keyword evidence="4 9" id="KW-0547">Nucleotide-binding</keyword>
<keyword evidence="6 11" id="KW-0175">Coiled coil</keyword>
<dbReference type="FunFam" id="3.40.850.10:FF:000042">
    <property type="entry name" value="Kinesin family member 14"/>
    <property type="match status" value="1"/>
</dbReference>
<keyword evidence="16" id="KW-1185">Reference proteome</keyword>